<dbReference type="AlphaFoldDB" id="A0A0D2CKG1"/>
<evidence type="ECO:0000313" key="2">
    <source>
        <dbReference type="EMBL" id="KIW50332.1"/>
    </source>
</evidence>
<dbReference type="HOGENOM" id="CLU_1189781_0_0_1"/>
<evidence type="ECO:0000256" key="1">
    <source>
        <dbReference type="SAM" id="Phobius"/>
    </source>
</evidence>
<dbReference type="EMBL" id="KN847323">
    <property type="protein sequence ID" value="KIW50332.1"/>
    <property type="molecule type" value="Genomic_DNA"/>
</dbReference>
<dbReference type="Proteomes" id="UP000054342">
    <property type="component" value="Unassembled WGS sequence"/>
</dbReference>
<dbReference type="OrthoDB" id="4115504at2759"/>
<name>A0A0D2CKG1_9EURO</name>
<reference evidence="2 3" key="1">
    <citation type="submission" date="2015-01" db="EMBL/GenBank/DDBJ databases">
        <title>The Genome Sequence of Exophiala xenobiotica CBS118157.</title>
        <authorList>
            <consortium name="The Broad Institute Genomics Platform"/>
            <person name="Cuomo C."/>
            <person name="de Hoog S."/>
            <person name="Gorbushina A."/>
            <person name="Stielow B."/>
            <person name="Teixiera M."/>
            <person name="Abouelleil A."/>
            <person name="Chapman S.B."/>
            <person name="Priest M."/>
            <person name="Young S.K."/>
            <person name="Wortman J."/>
            <person name="Nusbaum C."/>
            <person name="Birren B."/>
        </authorList>
    </citation>
    <scope>NUCLEOTIDE SEQUENCE [LARGE SCALE GENOMIC DNA]</scope>
    <source>
        <strain evidence="2 3">CBS 118157</strain>
    </source>
</reference>
<sequence>MAPVPLIDGLLHRTTVIRSSQLLHHLQIRDLPPQAFVGSIIGLVILSSLAIVGFILLLAKTWTLMATRLGRRLTPPPPSQATNMTEINPSDWARQNSNVLWSTYIGEDDLRAQFAGPSRISRLFSIGSLASDYGRCPLDRRASNTNDNGSHRVIDAKKVNEGVEVGDVRNRVTFEHESSPPRKPSIMQAKAKAKKPYHLHRHTKSLEEMAGFSKSLKLMADRKRSMPAHYYKRLSEEE</sequence>
<accession>A0A0D2CKG1</accession>
<proteinExistence type="predicted"/>
<protein>
    <submittedName>
        <fullName evidence="2">Uncharacterized protein</fullName>
    </submittedName>
</protein>
<keyword evidence="1" id="KW-0812">Transmembrane</keyword>
<feature type="transmembrane region" description="Helical" evidence="1">
    <location>
        <begin position="35"/>
        <end position="59"/>
    </location>
</feature>
<keyword evidence="1" id="KW-0472">Membrane</keyword>
<dbReference type="RefSeq" id="XP_013310916.1">
    <property type="nucleotide sequence ID" value="XM_013455462.1"/>
</dbReference>
<evidence type="ECO:0000313" key="3">
    <source>
        <dbReference type="Proteomes" id="UP000054342"/>
    </source>
</evidence>
<organism evidence="2 3">
    <name type="scientific">Exophiala xenobiotica</name>
    <dbReference type="NCBI Taxonomy" id="348802"/>
    <lineage>
        <taxon>Eukaryota</taxon>
        <taxon>Fungi</taxon>
        <taxon>Dikarya</taxon>
        <taxon>Ascomycota</taxon>
        <taxon>Pezizomycotina</taxon>
        <taxon>Eurotiomycetes</taxon>
        <taxon>Chaetothyriomycetidae</taxon>
        <taxon>Chaetothyriales</taxon>
        <taxon>Herpotrichiellaceae</taxon>
        <taxon>Exophiala</taxon>
    </lineage>
</organism>
<dbReference type="GeneID" id="25333837"/>
<gene>
    <name evidence="2" type="ORF">PV05_11929</name>
</gene>
<keyword evidence="3" id="KW-1185">Reference proteome</keyword>
<keyword evidence="1" id="KW-1133">Transmembrane helix</keyword>